<organism evidence="2 3">
    <name type="scientific">Reinekea marinisedimentorum</name>
    <dbReference type="NCBI Taxonomy" id="230495"/>
    <lineage>
        <taxon>Bacteria</taxon>
        <taxon>Pseudomonadati</taxon>
        <taxon>Pseudomonadota</taxon>
        <taxon>Gammaproteobacteria</taxon>
        <taxon>Oceanospirillales</taxon>
        <taxon>Saccharospirillaceae</taxon>
        <taxon>Reinekea</taxon>
    </lineage>
</organism>
<dbReference type="InterPro" id="IPR035992">
    <property type="entry name" value="Ricin_B-like_lectins"/>
</dbReference>
<dbReference type="Proteomes" id="UP000295793">
    <property type="component" value="Unassembled WGS sequence"/>
</dbReference>
<keyword evidence="2" id="KW-0378">Hydrolase</keyword>
<dbReference type="SUPFAM" id="SSF51445">
    <property type="entry name" value="(Trans)glycosidases"/>
    <property type="match status" value="1"/>
</dbReference>
<dbReference type="CDD" id="cd00161">
    <property type="entry name" value="beta-trefoil_Ricin-like"/>
    <property type="match status" value="1"/>
</dbReference>
<dbReference type="Gene3D" id="3.20.20.80">
    <property type="entry name" value="Glycosidases"/>
    <property type="match status" value="1"/>
</dbReference>
<dbReference type="GO" id="GO:0016787">
    <property type="term" value="F:hydrolase activity"/>
    <property type="evidence" value="ECO:0007669"/>
    <property type="project" value="UniProtKB-KW"/>
</dbReference>
<protein>
    <submittedName>
        <fullName evidence="2">O-glycosyl hydrolase</fullName>
    </submittedName>
</protein>
<name>A0A4R3I2U7_9GAMM</name>
<evidence type="ECO:0000313" key="2">
    <source>
        <dbReference type="EMBL" id="TCS38985.1"/>
    </source>
</evidence>
<proteinExistence type="predicted"/>
<dbReference type="Gene3D" id="2.60.40.1180">
    <property type="entry name" value="Golgi alpha-mannosidase II"/>
    <property type="match status" value="1"/>
</dbReference>
<dbReference type="SMART" id="SM00458">
    <property type="entry name" value="RICIN"/>
    <property type="match status" value="1"/>
</dbReference>
<dbReference type="OrthoDB" id="9806701at2"/>
<evidence type="ECO:0000259" key="1">
    <source>
        <dbReference type="SMART" id="SM00458"/>
    </source>
</evidence>
<keyword evidence="3" id="KW-1185">Reference proteome</keyword>
<sequence>MIIKFMEQKRVIIATLISLSIGSAAYSDVSIQVGSTPNQTMRYGMDYERLWYWTNTLSADEKDLVAQWSVADNDIDFIRVAINSGYELTEGEYNLSAYTNKIIPMMQDMQDANPDIKFFASPRPLDEAMDDVAWQPYPQWITGSTGSDSDFSFDWEKCAEYLVRYIELMDSYGFEISYLDLTNEWNYVTPTHVRDIAEYLEADLAAKSLTMPQIIAPSTWSYAQGSSWLDDVNTTRRRDAIDIAASHNTNSSGSAQGFVETAQEILGTTKEIWNTELHDWKSTSGYDEVLTFSYVMEAVNAGISGISGWLAIGTTNQGHSYILNPSGTPSRNVKYFIFNKLTNTSHRGQALDIDTPDELSHTMAFIKDNLITVWAINPNDEPVDVLINLTDYTATNQPVTMTYWNTESDIEGVVSDYVTTSATSISGTVPAGSLSLFEITIDDEDVVNDESAQSFTPDPEKTYYLDVPEHNLRLAATGESEDPYTTSTDVTGDDVEWQFIDKGNGYWHIQRAAGGTAPRLRTDGTLYADMQPTSNSGTYTYYEFTEGASDDTHFLTLPDGPEDYQRLQITNAGEVRFLTTAAVGSWESWEISEVNEDTVVQLIKRNADSYAIDGNYGGANEQDVYLWTENENNANQQWLELDRGDNYYSYQKADTDYCLDGGNGGSDRQNVYLWECDEDNQNQHWLKVDQGNGYYSLVKRNASGYAIDGNNSGEDGQSIYLWSVDEDNMNQHWLFNEL</sequence>
<dbReference type="Gene3D" id="2.80.10.50">
    <property type="match status" value="2"/>
</dbReference>
<dbReference type="PROSITE" id="PS50231">
    <property type="entry name" value="RICIN_B_LECTIN"/>
    <property type="match status" value="1"/>
</dbReference>
<dbReference type="SUPFAM" id="SSF50370">
    <property type="entry name" value="Ricin B-like lectins"/>
    <property type="match status" value="1"/>
</dbReference>
<dbReference type="InterPro" id="IPR017853">
    <property type="entry name" value="GH"/>
</dbReference>
<feature type="domain" description="Ricin B lectin" evidence="1">
    <location>
        <begin position="598"/>
        <end position="736"/>
    </location>
</feature>
<dbReference type="InterPro" id="IPR013780">
    <property type="entry name" value="Glyco_hydro_b"/>
</dbReference>
<accession>A0A4R3I2U7</accession>
<dbReference type="EMBL" id="SLZR01000013">
    <property type="protein sequence ID" value="TCS38985.1"/>
    <property type="molecule type" value="Genomic_DNA"/>
</dbReference>
<evidence type="ECO:0000313" key="3">
    <source>
        <dbReference type="Proteomes" id="UP000295793"/>
    </source>
</evidence>
<dbReference type="AlphaFoldDB" id="A0A4R3I2U7"/>
<reference evidence="2 3" key="1">
    <citation type="submission" date="2019-03" db="EMBL/GenBank/DDBJ databases">
        <title>Genomic Encyclopedia of Archaeal and Bacterial Type Strains, Phase II (KMG-II): from individual species to whole genera.</title>
        <authorList>
            <person name="Goeker M."/>
        </authorList>
    </citation>
    <scope>NUCLEOTIDE SEQUENCE [LARGE SCALE GENOMIC DNA]</scope>
    <source>
        <strain evidence="2 3">DSM 15388</strain>
    </source>
</reference>
<dbReference type="Pfam" id="PF00652">
    <property type="entry name" value="Ricin_B_lectin"/>
    <property type="match status" value="1"/>
</dbReference>
<gene>
    <name evidence="2" type="ORF">BCF53_11331</name>
</gene>
<dbReference type="InterPro" id="IPR000772">
    <property type="entry name" value="Ricin_B_lectin"/>
</dbReference>
<comment type="caution">
    <text evidence="2">The sequence shown here is derived from an EMBL/GenBank/DDBJ whole genome shotgun (WGS) entry which is preliminary data.</text>
</comment>
<dbReference type="RefSeq" id="WP_132702448.1">
    <property type="nucleotide sequence ID" value="NZ_SLZR01000013.1"/>
</dbReference>